<evidence type="ECO:0000313" key="3">
    <source>
        <dbReference type="EMBL" id="OGG54809.1"/>
    </source>
</evidence>
<feature type="signal peptide" evidence="1">
    <location>
        <begin position="1"/>
        <end position="26"/>
    </location>
</feature>
<dbReference type="InterPro" id="IPR006121">
    <property type="entry name" value="HMA_dom"/>
</dbReference>
<sequence length="81" mass="8455">MRKANLTLSLLTAAALISGVPLSAPAQVETAAVKLDGLSCAFCAYGLEKRLKKVEGVEKLEIQVDQGTANLTVKKGKALSI</sequence>
<feature type="chain" id="PRO_5009523718" description="HMA domain-containing protein" evidence="1">
    <location>
        <begin position="27"/>
        <end position="81"/>
    </location>
</feature>
<dbReference type="AlphaFoldDB" id="A0A1F6D061"/>
<comment type="caution">
    <text evidence="3">The sequence shown here is derived from an EMBL/GenBank/DDBJ whole genome shotgun (WGS) entry which is preliminary data.</text>
</comment>
<reference evidence="3 4" key="1">
    <citation type="journal article" date="2016" name="Nat. Commun.">
        <title>Thousands of microbial genomes shed light on interconnected biogeochemical processes in an aquifer system.</title>
        <authorList>
            <person name="Anantharaman K."/>
            <person name="Brown C.T."/>
            <person name="Hug L.A."/>
            <person name="Sharon I."/>
            <person name="Castelle C.J."/>
            <person name="Probst A.J."/>
            <person name="Thomas B.C."/>
            <person name="Singh A."/>
            <person name="Wilkins M.J."/>
            <person name="Karaoz U."/>
            <person name="Brodie E.L."/>
            <person name="Williams K.H."/>
            <person name="Hubbard S.S."/>
            <person name="Banfield J.F."/>
        </authorList>
    </citation>
    <scope>NUCLEOTIDE SEQUENCE [LARGE SCALE GENOMIC DNA]</scope>
    <source>
        <strain evidence="4">RIFCSPLOWO2_12_FULL_64_10</strain>
    </source>
</reference>
<feature type="non-terminal residue" evidence="3">
    <location>
        <position position="81"/>
    </location>
</feature>
<dbReference type="SUPFAM" id="SSF55008">
    <property type="entry name" value="HMA, heavy metal-associated domain"/>
    <property type="match status" value="1"/>
</dbReference>
<dbReference type="EMBL" id="MFKF01000095">
    <property type="protein sequence ID" value="OGG54809.1"/>
    <property type="molecule type" value="Genomic_DNA"/>
</dbReference>
<accession>A0A1F6D061</accession>
<proteinExistence type="predicted"/>
<gene>
    <name evidence="3" type="ORF">A3F84_21870</name>
</gene>
<evidence type="ECO:0000313" key="4">
    <source>
        <dbReference type="Proteomes" id="UP000178606"/>
    </source>
</evidence>
<evidence type="ECO:0000256" key="1">
    <source>
        <dbReference type="SAM" id="SignalP"/>
    </source>
</evidence>
<name>A0A1F6D061_HANXR</name>
<keyword evidence="1" id="KW-0732">Signal</keyword>
<dbReference type="Gene3D" id="3.30.70.100">
    <property type="match status" value="1"/>
</dbReference>
<dbReference type="Proteomes" id="UP000178606">
    <property type="component" value="Unassembled WGS sequence"/>
</dbReference>
<feature type="domain" description="HMA" evidence="2">
    <location>
        <begin position="29"/>
        <end position="81"/>
    </location>
</feature>
<dbReference type="Pfam" id="PF00403">
    <property type="entry name" value="HMA"/>
    <property type="match status" value="1"/>
</dbReference>
<dbReference type="InterPro" id="IPR036163">
    <property type="entry name" value="HMA_dom_sf"/>
</dbReference>
<organism evidence="3 4">
    <name type="scientific">Handelsmanbacteria sp. (strain RIFCSPLOWO2_12_FULL_64_10)</name>
    <dbReference type="NCBI Taxonomy" id="1817868"/>
    <lineage>
        <taxon>Bacteria</taxon>
        <taxon>Candidatus Handelsmaniibacteriota</taxon>
    </lineage>
</organism>
<dbReference type="GO" id="GO:0046872">
    <property type="term" value="F:metal ion binding"/>
    <property type="evidence" value="ECO:0007669"/>
    <property type="project" value="InterPro"/>
</dbReference>
<dbReference type="PROSITE" id="PS50846">
    <property type="entry name" value="HMA_2"/>
    <property type="match status" value="1"/>
</dbReference>
<protein>
    <recommendedName>
        <fullName evidence="2">HMA domain-containing protein</fullName>
    </recommendedName>
</protein>
<evidence type="ECO:0000259" key="2">
    <source>
        <dbReference type="PROSITE" id="PS50846"/>
    </source>
</evidence>
<dbReference type="CDD" id="cd00371">
    <property type="entry name" value="HMA"/>
    <property type="match status" value="1"/>
</dbReference>